<evidence type="ECO:0000313" key="6">
    <source>
        <dbReference type="Proteomes" id="UP001346149"/>
    </source>
</evidence>
<comment type="caution">
    <text evidence="5">The sequence shown here is derived from an EMBL/GenBank/DDBJ whole genome shotgun (WGS) entry which is preliminary data.</text>
</comment>
<dbReference type="Pfam" id="PF01408">
    <property type="entry name" value="GFO_IDH_MocA"/>
    <property type="match status" value="1"/>
</dbReference>
<organism evidence="5 6">
    <name type="scientific">Trapa natans</name>
    <name type="common">Water chestnut</name>
    <dbReference type="NCBI Taxonomy" id="22666"/>
    <lineage>
        <taxon>Eukaryota</taxon>
        <taxon>Viridiplantae</taxon>
        <taxon>Streptophyta</taxon>
        <taxon>Embryophyta</taxon>
        <taxon>Tracheophyta</taxon>
        <taxon>Spermatophyta</taxon>
        <taxon>Magnoliopsida</taxon>
        <taxon>eudicotyledons</taxon>
        <taxon>Gunneridae</taxon>
        <taxon>Pentapetalae</taxon>
        <taxon>rosids</taxon>
        <taxon>malvids</taxon>
        <taxon>Myrtales</taxon>
        <taxon>Lythraceae</taxon>
        <taxon>Trapa</taxon>
    </lineage>
</organism>
<dbReference type="Gene3D" id="3.30.360.10">
    <property type="entry name" value="Dihydrodipicolinate Reductase, domain 2"/>
    <property type="match status" value="1"/>
</dbReference>
<comment type="similarity">
    <text evidence="1">Belongs to the Gfo/Idh/MocA family.</text>
</comment>
<dbReference type="SUPFAM" id="SSF55347">
    <property type="entry name" value="Glyceraldehyde-3-phosphate dehydrogenase-like, C-terminal domain"/>
    <property type="match status" value="1"/>
</dbReference>
<evidence type="ECO:0000313" key="5">
    <source>
        <dbReference type="EMBL" id="KAK4788070.1"/>
    </source>
</evidence>
<dbReference type="InterPro" id="IPR036291">
    <property type="entry name" value="NAD(P)-bd_dom_sf"/>
</dbReference>
<keyword evidence="6" id="KW-1185">Reference proteome</keyword>
<protein>
    <recommendedName>
        <fullName evidence="7">Gfo/Idh/MocA-like oxidoreductase N-terminal domain-containing protein</fullName>
    </recommendedName>
</protein>
<evidence type="ECO:0000256" key="1">
    <source>
        <dbReference type="ARBA" id="ARBA00010928"/>
    </source>
</evidence>
<keyword evidence="2" id="KW-0812">Transmembrane</keyword>
<feature type="transmembrane region" description="Helical" evidence="2">
    <location>
        <begin position="364"/>
        <end position="382"/>
    </location>
</feature>
<dbReference type="EMBL" id="JAXQNO010000011">
    <property type="protein sequence ID" value="KAK4788070.1"/>
    <property type="molecule type" value="Genomic_DNA"/>
</dbReference>
<feature type="domain" description="GFO/IDH/MocA-like oxidoreductase" evidence="4">
    <location>
        <begin position="149"/>
        <end position="264"/>
    </location>
</feature>
<sequence>MAEKDDPRIKFGILGCISIARLARAIASSTSATLHAIASQQQHSADEPAGFSPVEGVTAKKLYGSYEELLDDEEVDAVYVALPTSRHARWAAEAARRGKHVMVEKPPALDLEALTEIVEACEGSGVQFMDATMWLHHPRTAAMKAFLSDQEAFGEIKEMHTSVTFKVSPSFLKNDVRVKPDLDALGALGDAGWYCIGSILWAADYRLPRTVTALPGTVFNEAGVIMSCGASLQFGGSFVSTFQCSFLSSMTMDMVANGSKGSLRACDFVLPFDEARASYYTSSGAWFLEGLAGWAPSPVEHAVATDRQQVVFMVEEFSSLVKGIKRDGVKPDLKWPEISQKTQLVVDKVKLSIDRGGGRQCRNLIGLVLLVFFAIIVNFLFLL</sequence>
<evidence type="ECO:0008006" key="7">
    <source>
        <dbReference type="Google" id="ProtNLM"/>
    </source>
</evidence>
<evidence type="ECO:0000259" key="4">
    <source>
        <dbReference type="Pfam" id="PF22725"/>
    </source>
</evidence>
<keyword evidence="2" id="KW-0472">Membrane</keyword>
<keyword evidence="2" id="KW-1133">Transmembrane helix</keyword>
<evidence type="ECO:0000256" key="2">
    <source>
        <dbReference type="SAM" id="Phobius"/>
    </source>
</evidence>
<dbReference type="GO" id="GO:0000166">
    <property type="term" value="F:nucleotide binding"/>
    <property type="evidence" value="ECO:0007669"/>
    <property type="project" value="InterPro"/>
</dbReference>
<dbReference type="InterPro" id="IPR055170">
    <property type="entry name" value="GFO_IDH_MocA-like_dom"/>
</dbReference>
<dbReference type="PANTHER" id="PTHR46368">
    <property type="match status" value="1"/>
</dbReference>
<dbReference type="PANTHER" id="PTHR46368:SF7">
    <property type="entry name" value="GFO_IDH_MOCA-LIKE OXIDOREDUCTASE N-TERMINAL DOMAIN-CONTAINING PROTEIN"/>
    <property type="match status" value="1"/>
</dbReference>
<dbReference type="SUPFAM" id="SSF51735">
    <property type="entry name" value="NAD(P)-binding Rossmann-fold domains"/>
    <property type="match status" value="1"/>
</dbReference>
<dbReference type="Gene3D" id="3.40.50.720">
    <property type="entry name" value="NAD(P)-binding Rossmann-like Domain"/>
    <property type="match status" value="1"/>
</dbReference>
<dbReference type="InterPro" id="IPR000683">
    <property type="entry name" value="Gfo/Idh/MocA-like_OxRdtase_N"/>
</dbReference>
<dbReference type="Pfam" id="PF22725">
    <property type="entry name" value="GFO_IDH_MocA_C3"/>
    <property type="match status" value="1"/>
</dbReference>
<dbReference type="AlphaFoldDB" id="A0AAN7LLR7"/>
<feature type="domain" description="Gfo/Idh/MocA-like oxidoreductase N-terminal" evidence="3">
    <location>
        <begin position="9"/>
        <end position="129"/>
    </location>
</feature>
<reference evidence="5 6" key="1">
    <citation type="journal article" date="2023" name="Hortic Res">
        <title>Pangenome of water caltrop reveals structural variations and asymmetric subgenome divergence after allopolyploidization.</title>
        <authorList>
            <person name="Zhang X."/>
            <person name="Chen Y."/>
            <person name="Wang L."/>
            <person name="Yuan Y."/>
            <person name="Fang M."/>
            <person name="Shi L."/>
            <person name="Lu R."/>
            <person name="Comes H.P."/>
            <person name="Ma Y."/>
            <person name="Chen Y."/>
            <person name="Huang G."/>
            <person name="Zhou Y."/>
            <person name="Zheng Z."/>
            <person name="Qiu Y."/>
        </authorList>
    </citation>
    <scope>NUCLEOTIDE SEQUENCE [LARGE SCALE GENOMIC DNA]</scope>
    <source>
        <strain evidence="5">F231</strain>
    </source>
</reference>
<accession>A0AAN7LLR7</accession>
<gene>
    <name evidence="5" type="ORF">SAY86_019389</name>
</gene>
<name>A0AAN7LLR7_TRANT</name>
<dbReference type="Proteomes" id="UP001346149">
    <property type="component" value="Unassembled WGS sequence"/>
</dbReference>
<proteinExistence type="inferred from homology"/>
<evidence type="ECO:0000259" key="3">
    <source>
        <dbReference type="Pfam" id="PF01408"/>
    </source>
</evidence>